<gene>
    <name evidence="1" type="ORF">FKW44_022781</name>
</gene>
<evidence type="ECO:0000313" key="1">
    <source>
        <dbReference type="EMBL" id="QQP34781.1"/>
    </source>
</evidence>
<sequence length="72" mass="8219">MANVAALLPRPGPPWTMDLGHLDWRACRIRHPNVETMKDAVNEQWPLHPRPPSPCAAFRPFGAYVGRRGWTF</sequence>
<keyword evidence="2" id="KW-1185">Reference proteome</keyword>
<reference evidence="2" key="1">
    <citation type="submission" date="2021-01" db="EMBL/GenBank/DDBJ databases">
        <title>Caligus Genome Assembly.</title>
        <authorList>
            <person name="Gallardo-Escarate C."/>
        </authorList>
    </citation>
    <scope>NUCLEOTIDE SEQUENCE [LARGE SCALE GENOMIC DNA]</scope>
</reference>
<dbReference type="EMBL" id="CP045906">
    <property type="protein sequence ID" value="QQP34781.1"/>
    <property type="molecule type" value="Genomic_DNA"/>
</dbReference>
<organism evidence="1 2">
    <name type="scientific">Caligus rogercresseyi</name>
    <name type="common">Sea louse</name>
    <dbReference type="NCBI Taxonomy" id="217165"/>
    <lineage>
        <taxon>Eukaryota</taxon>
        <taxon>Metazoa</taxon>
        <taxon>Ecdysozoa</taxon>
        <taxon>Arthropoda</taxon>
        <taxon>Crustacea</taxon>
        <taxon>Multicrustacea</taxon>
        <taxon>Hexanauplia</taxon>
        <taxon>Copepoda</taxon>
        <taxon>Siphonostomatoida</taxon>
        <taxon>Caligidae</taxon>
        <taxon>Caligus</taxon>
    </lineage>
</organism>
<protein>
    <submittedName>
        <fullName evidence="1">Uncharacterized protein</fullName>
    </submittedName>
</protein>
<dbReference type="Proteomes" id="UP000595437">
    <property type="component" value="Chromosome 17"/>
</dbReference>
<name>A0A7T8JUN5_CALRO</name>
<accession>A0A7T8JUN5</accession>
<proteinExistence type="predicted"/>
<evidence type="ECO:0000313" key="2">
    <source>
        <dbReference type="Proteomes" id="UP000595437"/>
    </source>
</evidence>
<dbReference type="AlphaFoldDB" id="A0A7T8JUN5"/>